<reference evidence="1 2" key="1">
    <citation type="journal article" date="2008" name="Biol. Direct">
        <title>Complete genome sequence of the extremely acidophilic methanotroph isolate V4, Methylacidiphilum infernorum, a representative of the bacterial phylum Verrucomicrobia.</title>
        <authorList>
            <person name="Hou S."/>
            <person name="Makarova K.S."/>
            <person name="Saw J.H."/>
            <person name="Senin P."/>
            <person name="Ly B.V."/>
            <person name="Zhou Z."/>
            <person name="Ren Y."/>
            <person name="Wang J."/>
            <person name="Galperin M.Y."/>
            <person name="Omelchenko M.V."/>
            <person name="Wolf Y.I."/>
            <person name="Yutin N."/>
            <person name="Koonin E.V."/>
            <person name="Stott M.B."/>
            <person name="Mountain B.W."/>
            <person name="Crowe M.A."/>
            <person name="Smirnova A.V."/>
            <person name="Dunfield P.F."/>
            <person name="Feng L."/>
            <person name="Wang L."/>
            <person name="Alam M."/>
        </authorList>
    </citation>
    <scope>NUCLEOTIDE SEQUENCE [LARGE SCALE GENOMIC DNA]</scope>
    <source>
        <strain evidence="2">Isolate V4</strain>
    </source>
</reference>
<organism evidence="1 2">
    <name type="scientific">Methylacidiphilum infernorum (isolate V4)</name>
    <name type="common">Methylokorus infernorum (strain V4)</name>
    <dbReference type="NCBI Taxonomy" id="481448"/>
    <lineage>
        <taxon>Bacteria</taxon>
        <taxon>Pseudomonadati</taxon>
        <taxon>Verrucomicrobiota</taxon>
        <taxon>Methylacidiphilae</taxon>
        <taxon>Methylacidiphilales</taxon>
        <taxon>Methylacidiphilaceae</taxon>
        <taxon>Methylacidiphilum (ex Ratnadevi et al. 2023)</taxon>
    </lineage>
</organism>
<proteinExistence type="predicted"/>
<dbReference type="Proteomes" id="UP000009149">
    <property type="component" value="Chromosome"/>
</dbReference>
<evidence type="ECO:0000313" key="1">
    <source>
        <dbReference type="EMBL" id="ACD82233.1"/>
    </source>
</evidence>
<dbReference type="STRING" id="481448.Minf_0173"/>
<sequence>MNSLGERKGKLFQDPLTAIYITCSQKTSIRKFQLDRSCIEENPLNSFEIGPLGTLFLRLS</sequence>
<protein>
    <submittedName>
        <fullName evidence="1">Uncharacterized protein</fullName>
    </submittedName>
</protein>
<dbReference type="AlphaFoldDB" id="B3DXJ9"/>
<dbReference type="EMBL" id="CP000975">
    <property type="protein sequence ID" value="ACD82233.1"/>
    <property type="molecule type" value="Genomic_DNA"/>
</dbReference>
<gene>
    <name evidence="1" type="ordered locus">Minf_0173</name>
</gene>
<evidence type="ECO:0000313" key="2">
    <source>
        <dbReference type="Proteomes" id="UP000009149"/>
    </source>
</evidence>
<accession>B3DXJ9</accession>
<dbReference type="KEGG" id="min:Minf_0173"/>
<dbReference type="HOGENOM" id="CLU_2936300_0_0_0"/>
<name>B3DXJ9_METI4</name>